<protein>
    <submittedName>
        <fullName evidence="2">Uncharacterized protein</fullName>
    </submittedName>
</protein>
<sequence>MCADPDTSERLGVDAGLRGSLPSGRSNSHYASVPALLQDLTHDVERLGFVSWGEQEPIHSLPRLV</sequence>
<name>A0A4D6MAR9_VIGUN</name>
<dbReference type="Proteomes" id="UP000501690">
    <property type="component" value="Linkage Group LG6"/>
</dbReference>
<evidence type="ECO:0000313" key="3">
    <source>
        <dbReference type="Proteomes" id="UP000501690"/>
    </source>
</evidence>
<organism evidence="2 3">
    <name type="scientific">Vigna unguiculata</name>
    <name type="common">Cowpea</name>
    <dbReference type="NCBI Taxonomy" id="3917"/>
    <lineage>
        <taxon>Eukaryota</taxon>
        <taxon>Viridiplantae</taxon>
        <taxon>Streptophyta</taxon>
        <taxon>Embryophyta</taxon>
        <taxon>Tracheophyta</taxon>
        <taxon>Spermatophyta</taxon>
        <taxon>Magnoliopsida</taxon>
        <taxon>eudicotyledons</taxon>
        <taxon>Gunneridae</taxon>
        <taxon>Pentapetalae</taxon>
        <taxon>rosids</taxon>
        <taxon>fabids</taxon>
        <taxon>Fabales</taxon>
        <taxon>Fabaceae</taxon>
        <taxon>Papilionoideae</taxon>
        <taxon>50 kb inversion clade</taxon>
        <taxon>NPAAA clade</taxon>
        <taxon>indigoferoid/millettioid clade</taxon>
        <taxon>Phaseoleae</taxon>
        <taxon>Vigna</taxon>
    </lineage>
</organism>
<dbReference type="AlphaFoldDB" id="A0A4D6MAR9"/>
<gene>
    <name evidence="2" type="ORF">DEO72_LG6g2211</name>
</gene>
<accession>A0A4D6MAR9</accession>
<reference evidence="2 3" key="1">
    <citation type="submission" date="2019-04" db="EMBL/GenBank/DDBJ databases">
        <title>An improved genome assembly and genetic linkage map for asparagus bean, Vigna unguiculata ssp. sesquipedialis.</title>
        <authorList>
            <person name="Xia Q."/>
            <person name="Zhang R."/>
            <person name="Dong Y."/>
        </authorList>
    </citation>
    <scope>NUCLEOTIDE SEQUENCE [LARGE SCALE GENOMIC DNA]</scope>
    <source>
        <tissue evidence="2">Leaf</tissue>
    </source>
</reference>
<evidence type="ECO:0000313" key="2">
    <source>
        <dbReference type="EMBL" id="QCD97501.1"/>
    </source>
</evidence>
<keyword evidence="3" id="KW-1185">Reference proteome</keyword>
<dbReference type="EMBL" id="CP039350">
    <property type="protein sequence ID" value="QCD97501.1"/>
    <property type="molecule type" value="Genomic_DNA"/>
</dbReference>
<proteinExistence type="predicted"/>
<evidence type="ECO:0000256" key="1">
    <source>
        <dbReference type="SAM" id="MobiDB-lite"/>
    </source>
</evidence>
<feature type="region of interest" description="Disordered" evidence="1">
    <location>
        <begin position="1"/>
        <end position="26"/>
    </location>
</feature>